<proteinExistence type="predicted"/>
<gene>
    <name evidence="1" type="ORF">QE417_001324</name>
</gene>
<evidence type="ECO:0000313" key="2">
    <source>
        <dbReference type="Proteomes" id="UP001258315"/>
    </source>
</evidence>
<name>A0ABU3GR58_9SPHI</name>
<comment type="caution">
    <text evidence="1">The sequence shown here is derived from an EMBL/GenBank/DDBJ whole genome shotgun (WGS) entry which is preliminary data.</text>
</comment>
<protein>
    <submittedName>
        <fullName evidence="1">Uncharacterized protein</fullName>
    </submittedName>
</protein>
<dbReference type="Proteomes" id="UP001258315">
    <property type="component" value="Unassembled WGS sequence"/>
</dbReference>
<evidence type="ECO:0000313" key="1">
    <source>
        <dbReference type="EMBL" id="MDT3402252.1"/>
    </source>
</evidence>
<sequence length="69" mass="8130">MKPYLLFVVFLMHSQAKPKDIVYYCDSPNAKKYHLKNDCHGLSRCTHRIVDITLSDAKKKKLELCKFEK</sequence>
<reference evidence="2" key="1">
    <citation type="submission" date="2023-07" db="EMBL/GenBank/DDBJ databases">
        <title>Functional and genomic diversity of the sorghum phyllosphere microbiome.</title>
        <authorList>
            <person name="Shade A."/>
        </authorList>
    </citation>
    <scope>NUCLEOTIDE SEQUENCE [LARGE SCALE GENOMIC DNA]</scope>
    <source>
        <strain evidence="2">SORGH_AS_0422</strain>
    </source>
</reference>
<accession>A0ABU3GR58</accession>
<keyword evidence="2" id="KW-1185">Reference proteome</keyword>
<dbReference type="EMBL" id="JAVLVU010000001">
    <property type="protein sequence ID" value="MDT3402252.1"/>
    <property type="molecule type" value="Genomic_DNA"/>
</dbReference>
<organism evidence="1 2">
    <name type="scientific">Mucilaginibacter terrae</name>
    <dbReference type="NCBI Taxonomy" id="1955052"/>
    <lineage>
        <taxon>Bacteria</taxon>
        <taxon>Pseudomonadati</taxon>
        <taxon>Bacteroidota</taxon>
        <taxon>Sphingobacteriia</taxon>
        <taxon>Sphingobacteriales</taxon>
        <taxon>Sphingobacteriaceae</taxon>
        <taxon>Mucilaginibacter</taxon>
    </lineage>
</organism>